<evidence type="ECO:0000313" key="10">
    <source>
        <dbReference type="Proteomes" id="UP000014760"/>
    </source>
</evidence>
<dbReference type="PROSITE" id="PS50263">
    <property type="entry name" value="CN_HYDROLASE"/>
    <property type="match status" value="1"/>
</dbReference>
<dbReference type="EMBL" id="KB308638">
    <property type="protein sequence ID" value="ELT97214.1"/>
    <property type="molecule type" value="Genomic_DNA"/>
</dbReference>
<dbReference type="InterPro" id="IPR001110">
    <property type="entry name" value="UPF0012_CS"/>
</dbReference>
<evidence type="ECO:0000259" key="7">
    <source>
        <dbReference type="PROSITE" id="PS50263"/>
    </source>
</evidence>
<evidence type="ECO:0000313" key="9">
    <source>
        <dbReference type="EnsemblMetazoa" id="CapteP196103"/>
    </source>
</evidence>
<dbReference type="GO" id="GO:0006541">
    <property type="term" value="P:glutamine metabolic process"/>
    <property type="evidence" value="ECO:0007669"/>
    <property type="project" value="TreeGrafter"/>
</dbReference>
<evidence type="ECO:0000256" key="6">
    <source>
        <dbReference type="ARBA" id="ARBA00048745"/>
    </source>
</evidence>
<dbReference type="CDD" id="cd07572">
    <property type="entry name" value="nit"/>
    <property type="match status" value="1"/>
</dbReference>
<dbReference type="GO" id="GO:0006528">
    <property type="term" value="P:asparagine metabolic process"/>
    <property type="evidence" value="ECO:0007669"/>
    <property type="project" value="TreeGrafter"/>
</dbReference>
<comment type="similarity">
    <text evidence="1">Belongs to the carbon-nitrogen hydrolase superfamily. NIT1/NIT2 family.</text>
</comment>
<reference evidence="9" key="3">
    <citation type="submission" date="2015-06" db="UniProtKB">
        <authorList>
            <consortium name="EnsemblMetazoa"/>
        </authorList>
    </citation>
    <scope>IDENTIFICATION</scope>
</reference>
<evidence type="ECO:0000256" key="4">
    <source>
        <dbReference type="ARBA" id="ARBA00039118"/>
    </source>
</evidence>
<dbReference type="AlphaFoldDB" id="R7TU67"/>
<evidence type="ECO:0000256" key="2">
    <source>
        <dbReference type="ARBA" id="ARBA00022801"/>
    </source>
</evidence>
<evidence type="ECO:0000313" key="8">
    <source>
        <dbReference type="EMBL" id="ELT97214.1"/>
    </source>
</evidence>
<dbReference type="EnsemblMetazoa" id="CapteT196103">
    <property type="protein sequence ID" value="CapteP196103"/>
    <property type="gene ID" value="CapteG196103"/>
</dbReference>
<dbReference type="HOGENOM" id="CLU_030130_1_0_1"/>
<dbReference type="GO" id="GO:0050152">
    <property type="term" value="F:omega-amidase activity"/>
    <property type="evidence" value="ECO:0007669"/>
    <property type="project" value="UniProtKB-EC"/>
</dbReference>
<accession>R7TU67</accession>
<dbReference type="OrthoDB" id="10250282at2759"/>
<dbReference type="PANTHER" id="PTHR23088:SF30">
    <property type="entry name" value="OMEGA-AMIDASE NIT2"/>
    <property type="match status" value="1"/>
</dbReference>
<dbReference type="InterPro" id="IPR003010">
    <property type="entry name" value="C-N_Hydrolase"/>
</dbReference>
<dbReference type="STRING" id="283909.R7TU67"/>
<dbReference type="EC" id="3.5.1.3" evidence="4"/>
<evidence type="ECO:0000256" key="3">
    <source>
        <dbReference type="ARBA" id="ARBA00036637"/>
    </source>
</evidence>
<dbReference type="PANTHER" id="PTHR23088">
    <property type="entry name" value="NITRILASE-RELATED"/>
    <property type="match status" value="1"/>
</dbReference>
<name>R7TU67_CAPTE</name>
<dbReference type="GO" id="GO:0006107">
    <property type="term" value="P:oxaloacetate metabolic process"/>
    <property type="evidence" value="ECO:0007669"/>
    <property type="project" value="TreeGrafter"/>
</dbReference>
<reference evidence="8 10" key="2">
    <citation type="journal article" date="2013" name="Nature">
        <title>Insights into bilaterian evolution from three spiralian genomes.</title>
        <authorList>
            <person name="Simakov O."/>
            <person name="Marletaz F."/>
            <person name="Cho S.J."/>
            <person name="Edsinger-Gonzales E."/>
            <person name="Havlak P."/>
            <person name="Hellsten U."/>
            <person name="Kuo D.H."/>
            <person name="Larsson T."/>
            <person name="Lv J."/>
            <person name="Arendt D."/>
            <person name="Savage R."/>
            <person name="Osoegawa K."/>
            <person name="de Jong P."/>
            <person name="Grimwood J."/>
            <person name="Chapman J.A."/>
            <person name="Shapiro H."/>
            <person name="Aerts A."/>
            <person name="Otillar R.P."/>
            <person name="Terry A.Y."/>
            <person name="Boore J.L."/>
            <person name="Grigoriev I.V."/>
            <person name="Lindberg D.R."/>
            <person name="Seaver E.C."/>
            <person name="Weisblat D.A."/>
            <person name="Putnam N.H."/>
            <person name="Rokhsar D.S."/>
        </authorList>
    </citation>
    <scope>NUCLEOTIDE SEQUENCE</scope>
    <source>
        <strain evidence="8 10">I ESC-2004</strain>
    </source>
</reference>
<evidence type="ECO:0000256" key="1">
    <source>
        <dbReference type="ARBA" id="ARBA00010613"/>
    </source>
</evidence>
<comment type="catalytic activity">
    <reaction evidence="3">
        <text>2-oxoglutaramate + H2O = 2-oxoglutarate + NH4(+)</text>
        <dbReference type="Rhea" id="RHEA:32963"/>
        <dbReference type="ChEBI" id="CHEBI:15377"/>
        <dbReference type="ChEBI" id="CHEBI:16769"/>
        <dbReference type="ChEBI" id="CHEBI:16810"/>
        <dbReference type="ChEBI" id="CHEBI:28938"/>
        <dbReference type="EC" id="3.5.1.3"/>
    </reaction>
    <physiologicalReaction direction="left-to-right" evidence="3">
        <dbReference type="Rhea" id="RHEA:32964"/>
    </physiologicalReaction>
</comment>
<feature type="domain" description="CN hydrolase" evidence="7">
    <location>
        <begin position="62"/>
        <end position="306"/>
    </location>
</feature>
<dbReference type="InterPro" id="IPR045254">
    <property type="entry name" value="Nit1/2_C-N_Hydrolase"/>
</dbReference>
<evidence type="ECO:0000256" key="5">
    <source>
        <dbReference type="ARBA" id="ARBA00041576"/>
    </source>
</evidence>
<gene>
    <name evidence="8" type="ORF">CAPTEDRAFT_196103</name>
</gene>
<dbReference type="Gene3D" id="3.60.110.10">
    <property type="entry name" value="Carbon-nitrogen hydrolase"/>
    <property type="match status" value="1"/>
</dbReference>
<dbReference type="FunFam" id="3.60.110.10:FF:000002">
    <property type="entry name" value="Nitrilase family member 2"/>
    <property type="match status" value="1"/>
</dbReference>
<dbReference type="GO" id="GO:0005739">
    <property type="term" value="C:mitochondrion"/>
    <property type="evidence" value="ECO:0007669"/>
    <property type="project" value="TreeGrafter"/>
</dbReference>
<proteinExistence type="inferred from homology"/>
<dbReference type="Pfam" id="PF00795">
    <property type="entry name" value="CN_hydrolase"/>
    <property type="match status" value="1"/>
</dbReference>
<reference evidence="10" key="1">
    <citation type="submission" date="2012-12" db="EMBL/GenBank/DDBJ databases">
        <authorList>
            <person name="Hellsten U."/>
            <person name="Grimwood J."/>
            <person name="Chapman J.A."/>
            <person name="Shapiro H."/>
            <person name="Aerts A."/>
            <person name="Otillar R.P."/>
            <person name="Terry A.Y."/>
            <person name="Boore J.L."/>
            <person name="Simakov O."/>
            <person name="Marletaz F."/>
            <person name="Cho S.-J."/>
            <person name="Edsinger-Gonzales E."/>
            <person name="Havlak P."/>
            <person name="Kuo D.-H."/>
            <person name="Larsson T."/>
            <person name="Lv J."/>
            <person name="Arendt D."/>
            <person name="Savage R."/>
            <person name="Osoegawa K."/>
            <person name="de Jong P."/>
            <person name="Lindberg D.R."/>
            <person name="Seaver E.C."/>
            <person name="Weisblat D.A."/>
            <person name="Putnam N.H."/>
            <person name="Grigoriev I.V."/>
            <person name="Rokhsar D.S."/>
        </authorList>
    </citation>
    <scope>NUCLEOTIDE SEQUENCE</scope>
    <source>
        <strain evidence="10">I ESC-2004</strain>
    </source>
</reference>
<organism evidence="8">
    <name type="scientific">Capitella teleta</name>
    <name type="common">Polychaete worm</name>
    <dbReference type="NCBI Taxonomy" id="283909"/>
    <lineage>
        <taxon>Eukaryota</taxon>
        <taxon>Metazoa</taxon>
        <taxon>Spiralia</taxon>
        <taxon>Lophotrochozoa</taxon>
        <taxon>Annelida</taxon>
        <taxon>Polychaeta</taxon>
        <taxon>Sedentaria</taxon>
        <taxon>Scolecida</taxon>
        <taxon>Capitellidae</taxon>
        <taxon>Capitella</taxon>
    </lineage>
</organism>
<dbReference type="EMBL" id="AMQN01002216">
    <property type="status" value="NOT_ANNOTATED_CDS"/>
    <property type="molecule type" value="Genomic_DNA"/>
</dbReference>
<dbReference type="PROSITE" id="PS01227">
    <property type="entry name" value="UPF0012"/>
    <property type="match status" value="1"/>
</dbReference>
<keyword evidence="10" id="KW-1185">Reference proteome</keyword>
<dbReference type="Proteomes" id="UP000014760">
    <property type="component" value="Unassembled WGS sequence"/>
</dbReference>
<comment type="catalytic activity">
    <reaction evidence="6">
        <text>2-oxosuccinamate + H2O = oxaloacetate + NH4(+)</text>
        <dbReference type="Rhea" id="RHEA:59412"/>
        <dbReference type="ChEBI" id="CHEBI:15377"/>
        <dbReference type="ChEBI" id="CHEBI:16452"/>
        <dbReference type="ChEBI" id="CHEBI:28938"/>
        <dbReference type="ChEBI" id="CHEBI:57735"/>
        <dbReference type="EC" id="3.5.1.3"/>
    </reaction>
    <physiologicalReaction direction="left-to-right" evidence="6">
        <dbReference type="Rhea" id="RHEA:59413"/>
    </physiologicalReaction>
</comment>
<dbReference type="OMA" id="MQSKPYA"/>
<dbReference type="FunCoup" id="R7TU67">
    <property type="interactions" value="1002"/>
</dbReference>
<dbReference type="InterPro" id="IPR036526">
    <property type="entry name" value="C-N_Hydrolase_sf"/>
</dbReference>
<sequence length="335" mass="36772">MKVLQYLLIKPLLTVCELIPGSHFFVDDLTVISQLFETKAESLEPQGAIAPLQHLFSAHAELRLALVQLSVGASKSENLLRAASKVAEAAKSGAQLVALPECCNSPYGNTFFPEYAEPIPGPSTEAFSKAAADNCVFLVAGSIPEREGDKLYNTCTVFDPKGTLIAKYRKSHLFDIDVPGKITFQESKTLSPGNALSTFETPFGLVGIGICYDIRFPEMAQLYTRRGCRLLLYPGAFNMTTGPAHWELLARGRAVDNQLYVATISPARDETASYIAWGHSTLVSPWGEVVSKAEHAEQVIYADLDPQLVEDIRQQIPVSRQKRTDMYDLKDVSSL</sequence>
<dbReference type="SUPFAM" id="SSF56317">
    <property type="entry name" value="Carbon-nitrogen hydrolase"/>
    <property type="match status" value="1"/>
</dbReference>
<protein>
    <recommendedName>
        <fullName evidence="4">omega-amidase</fullName>
        <ecNumber evidence="4">3.5.1.3</ecNumber>
    </recommendedName>
    <alternativeName>
        <fullName evidence="5">Nitrilase homolog 2</fullName>
    </alternativeName>
</protein>
<keyword evidence="2" id="KW-0378">Hydrolase</keyword>